<evidence type="ECO:0000313" key="1">
    <source>
        <dbReference type="EMBL" id="MBY0757488.1"/>
    </source>
</evidence>
<accession>A0ABS7L3H3</accession>
<organism evidence="1 2">
    <name type="scientific">Clostridium sardiniense</name>
    <name type="common">Clostridium absonum</name>
    <dbReference type="NCBI Taxonomy" id="29369"/>
    <lineage>
        <taxon>Bacteria</taxon>
        <taxon>Bacillati</taxon>
        <taxon>Bacillota</taxon>
        <taxon>Clostridia</taxon>
        <taxon>Eubacteriales</taxon>
        <taxon>Clostridiaceae</taxon>
        <taxon>Clostridium</taxon>
    </lineage>
</organism>
<proteinExistence type="predicted"/>
<dbReference type="Proteomes" id="UP001299068">
    <property type="component" value="Unassembled WGS sequence"/>
</dbReference>
<keyword evidence="2" id="KW-1185">Reference proteome</keyword>
<dbReference type="RefSeq" id="WP_221862663.1">
    <property type="nucleotide sequence ID" value="NZ_JAIKTU010000042.1"/>
</dbReference>
<name>A0ABS7L3H3_CLOSR</name>
<dbReference type="EMBL" id="JAIKTU010000042">
    <property type="protein sequence ID" value="MBY0757488.1"/>
    <property type="molecule type" value="Genomic_DNA"/>
</dbReference>
<reference evidence="1 2" key="1">
    <citation type="journal article" date="2021" name="Cell Host Microbe">
        <title>in vivo commensal control of Clostridioides difficile virulence.</title>
        <authorList>
            <person name="Girinathan B.P."/>
            <person name="Dibenedetto N."/>
            <person name="Worley J.N."/>
            <person name="Peltier J."/>
            <person name="Arrieta-Ortiz M.L."/>
            <person name="Rupa Christinal Immanuel S."/>
            <person name="Lavin R."/>
            <person name="Delaney M.L."/>
            <person name="Cummins C."/>
            <person name="Hoffmann M."/>
            <person name="Luo Y."/>
            <person name="Gonzalez-Escalona N."/>
            <person name="Allard M."/>
            <person name="Onderdonk A.B."/>
            <person name="Gerber G.K."/>
            <person name="Sonenshein A.L."/>
            <person name="Baliga N."/>
            <person name="Dupuy B."/>
            <person name="Bry L."/>
        </authorList>
    </citation>
    <scope>NUCLEOTIDE SEQUENCE [LARGE SCALE GENOMIC DNA]</scope>
    <source>
        <strain evidence="1 2">DSM 599</strain>
    </source>
</reference>
<gene>
    <name evidence="1" type="ORF">K5V21_19015</name>
</gene>
<sequence length="51" mass="6005">MRFDKEISTFIRNEINDLGNDIYIDLEDESGIITIISGNYKIKVRIDRKTK</sequence>
<protein>
    <submittedName>
        <fullName evidence="1">Uncharacterized protein</fullName>
    </submittedName>
</protein>
<comment type="caution">
    <text evidence="1">The sequence shown here is derived from an EMBL/GenBank/DDBJ whole genome shotgun (WGS) entry which is preliminary data.</text>
</comment>
<evidence type="ECO:0000313" key="2">
    <source>
        <dbReference type="Proteomes" id="UP001299068"/>
    </source>
</evidence>